<dbReference type="Pfam" id="PF00172">
    <property type="entry name" value="Zn_clus"/>
    <property type="match status" value="1"/>
</dbReference>
<dbReference type="RefSeq" id="XP_001483957.2">
    <property type="nucleotide sequence ID" value="XM_001483907.1"/>
</dbReference>
<dbReference type="VEuPathDB" id="FungiDB:PGUG_03338"/>
<protein>
    <recommendedName>
        <fullName evidence="7">Zn(2)-C6 fungal-type domain-containing protein</fullName>
    </recommendedName>
</protein>
<dbReference type="CDD" id="cd12148">
    <property type="entry name" value="fungal_TF_MHR"/>
    <property type="match status" value="1"/>
</dbReference>
<dbReference type="SUPFAM" id="SSF57701">
    <property type="entry name" value="Zn2/Cys6 DNA-binding domain"/>
    <property type="match status" value="1"/>
</dbReference>
<dbReference type="Gene3D" id="4.10.240.10">
    <property type="entry name" value="Zn(2)-C6 fungal-type DNA-binding domain"/>
    <property type="match status" value="1"/>
</dbReference>
<dbReference type="InterPro" id="IPR007219">
    <property type="entry name" value="XnlR_reg_dom"/>
</dbReference>
<dbReference type="GO" id="GO:0045944">
    <property type="term" value="P:positive regulation of transcription by RNA polymerase II"/>
    <property type="evidence" value="ECO:0007669"/>
    <property type="project" value="TreeGrafter"/>
</dbReference>
<organism evidence="8 9">
    <name type="scientific">Meyerozyma guilliermondii (strain ATCC 6260 / CBS 566 / DSM 6381 / JCM 1539 / NBRC 10279 / NRRL Y-324)</name>
    <name type="common">Yeast</name>
    <name type="synonym">Candida guilliermondii</name>
    <dbReference type="NCBI Taxonomy" id="294746"/>
    <lineage>
        <taxon>Eukaryota</taxon>
        <taxon>Fungi</taxon>
        <taxon>Dikarya</taxon>
        <taxon>Ascomycota</taxon>
        <taxon>Saccharomycotina</taxon>
        <taxon>Pichiomycetes</taxon>
        <taxon>Debaryomycetaceae</taxon>
        <taxon>Meyerozyma</taxon>
    </lineage>
</organism>
<dbReference type="eggNOG" id="ENOG502QRPQ">
    <property type="taxonomic scope" value="Eukaryota"/>
</dbReference>
<feature type="domain" description="Zn(2)-C6 fungal-type" evidence="7">
    <location>
        <begin position="11"/>
        <end position="42"/>
    </location>
</feature>
<dbReference type="PANTHER" id="PTHR31069:SF12">
    <property type="entry name" value="TRANSCRIPTION FACTOR DOMAIN-CONTAINING PROTEIN"/>
    <property type="match status" value="1"/>
</dbReference>
<dbReference type="Proteomes" id="UP000001997">
    <property type="component" value="Unassembled WGS sequence"/>
</dbReference>
<dbReference type="GeneID" id="5126088"/>
<accession>A5DJ87</accession>
<dbReference type="CDD" id="cd00067">
    <property type="entry name" value="GAL4"/>
    <property type="match status" value="1"/>
</dbReference>
<dbReference type="GO" id="GO:0000978">
    <property type="term" value="F:RNA polymerase II cis-regulatory region sequence-specific DNA binding"/>
    <property type="evidence" value="ECO:0007669"/>
    <property type="project" value="TreeGrafter"/>
</dbReference>
<dbReference type="InterPro" id="IPR036864">
    <property type="entry name" value="Zn2-C6_fun-type_DNA-bd_sf"/>
</dbReference>
<evidence type="ECO:0000256" key="3">
    <source>
        <dbReference type="ARBA" id="ARBA00023125"/>
    </source>
</evidence>
<dbReference type="OrthoDB" id="2943660at2759"/>
<dbReference type="PANTHER" id="PTHR31069">
    <property type="entry name" value="OLEATE-ACTIVATED TRANSCRIPTION FACTOR 1-RELATED"/>
    <property type="match status" value="1"/>
</dbReference>
<dbReference type="GO" id="GO:0008270">
    <property type="term" value="F:zinc ion binding"/>
    <property type="evidence" value="ECO:0007669"/>
    <property type="project" value="InterPro"/>
</dbReference>
<dbReference type="PROSITE" id="PS50048">
    <property type="entry name" value="ZN2_CY6_FUNGAL_2"/>
    <property type="match status" value="1"/>
</dbReference>
<dbReference type="EMBL" id="CH408158">
    <property type="protein sequence ID" value="EDK39240.2"/>
    <property type="molecule type" value="Genomic_DNA"/>
</dbReference>
<feature type="compositionally biased region" description="Basic and acidic residues" evidence="6">
    <location>
        <begin position="948"/>
        <end position="962"/>
    </location>
</feature>
<gene>
    <name evidence="8" type="ORF">PGUG_03338</name>
</gene>
<evidence type="ECO:0000259" key="7">
    <source>
        <dbReference type="PROSITE" id="PS50048"/>
    </source>
</evidence>
<feature type="region of interest" description="Disordered" evidence="6">
    <location>
        <begin position="177"/>
        <end position="203"/>
    </location>
</feature>
<dbReference type="GO" id="GO:0000981">
    <property type="term" value="F:DNA-binding transcription factor activity, RNA polymerase II-specific"/>
    <property type="evidence" value="ECO:0007669"/>
    <property type="project" value="InterPro"/>
</dbReference>
<keyword evidence="2" id="KW-0805">Transcription regulation</keyword>
<dbReference type="FunCoup" id="A5DJ87">
    <property type="interactions" value="532"/>
</dbReference>
<feature type="region of interest" description="Disordered" evidence="6">
    <location>
        <begin position="948"/>
        <end position="968"/>
    </location>
</feature>
<keyword evidence="4" id="KW-0804">Transcription</keyword>
<keyword evidence="3" id="KW-0238">DNA-binding</keyword>
<dbReference type="SMART" id="SM00906">
    <property type="entry name" value="Fungal_trans"/>
    <property type="match status" value="1"/>
</dbReference>
<keyword evidence="5" id="KW-0539">Nucleus</keyword>
<dbReference type="InterPro" id="IPR001138">
    <property type="entry name" value="Zn2Cys6_DnaBD"/>
</dbReference>
<sequence length="1035" mass="118659">MSRKRLRPSLSCNYCKRRKVKCDRGKPCSSCVRYNVANLCEYSEGWEPAGAENGVFQIHNQRPPPSTSADHRNVTNKSAVASELDVLKDRIRQLENSIKAVPSPESIYSPEQNAPIDRNGISPGFPPPLTPSVPGCCIEQSNANRHIPLGSRIDATNGTQTNPVGFGWSHQRVQLPPLNWSRTPSTTEDYHSSTASESKSTMHPSVTNYALNSPEDFVGVNPYASENDMINLNKGYTSVHIKRSSRHLNFGPFSWLSILKKDKVLLSVWTFLQDYKADVYTSQGKTMLECGTFKFNTSKNDLPVVTPAEQEQQPTEVDTPGNFKIFKAAPETDSKFQSIALVRDGVEDLRPYDEMNKDKLEQRRTINKLSNDKSSGVSFYEGKIDQELALIDRIKVILPKQKVCWMLINRFFELVYPYAPFVDEANFRQEMTRIIGPEGFLDAPISEVQVQNRLDLPRMGTLLVMLRLTYLSLFSNRNGVNEYNMNSDDPSPEVQQIKYLLKNPVNIDVIDITEECLSQFDTSRKSNPIIIQCAFLLRIYRTFSPEDGDGTDGGDSQITNGVLIQMAQSCGLNREPDYFEDYPVDAKSRHLGRKIWFFLIVMDLNLSLNYGSPPAINEKCYDTRLPYYKAGNENSFDVDKEKHMLSSLAYFEKYYPTLRRVLDMCLDMNNDARVKDITHELSVFEGILKDNYGVLQDYLVPFKEDKFAYPFLKTMKCKNYLNLKRFIMNLTYHLFLYYEAKENNELSYFYLRKVLAGFLGEMVPGYFQLVANNHLNFGEVSDLILNPPIQMTIQRSNQMVIAVMCRVNRTIYLMKNSEKHDEYLEWNTDNYRTRFAKLCKLSKQLQKIVEYTTALLSRLANRYYFAWKISKAHNFLVKVMTGKSFYRATKDISAPVFEMTEEQIDCFSTICDKALRNFSKTKITRFARDIYDEISKDSNLNFMNPSERNTELVSDHSTDRTSSEPSSIGDNSDFQFIFDADVDKIWSQLASMKDSFGPLTEGQPIDEHYLDLEMLGDTSTTNFAASPFSFDNPHF</sequence>
<dbReference type="KEGG" id="pgu:PGUG_03338"/>
<proteinExistence type="predicted"/>
<dbReference type="InParanoid" id="A5DJ87"/>
<evidence type="ECO:0000256" key="4">
    <source>
        <dbReference type="ARBA" id="ARBA00023163"/>
    </source>
</evidence>
<dbReference type="SMART" id="SM00066">
    <property type="entry name" value="GAL4"/>
    <property type="match status" value="1"/>
</dbReference>
<feature type="compositionally biased region" description="Polar residues" evidence="6">
    <location>
        <begin position="180"/>
        <end position="203"/>
    </location>
</feature>
<evidence type="ECO:0000256" key="6">
    <source>
        <dbReference type="SAM" id="MobiDB-lite"/>
    </source>
</evidence>
<name>A5DJ87_PICGU</name>
<dbReference type="HOGENOM" id="CLU_005934_0_0_1"/>
<keyword evidence="9" id="KW-1185">Reference proteome</keyword>
<evidence type="ECO:0000313" key="8">
    <source>
        <dbReference type="EMBL" id="EDK39240.2"/>
    </source>
</evidence>
<dbReference type="GO" id="GO:0006351">
    <property type="term" value="P:DNA-templated transcription"/>
    <property type="evidence" value="ECO:0007669"/>
    <property type="project" value="InterPro"/>
</dbReference>
<dbReference type="Pfam" id="PF04082">
    <property type="entry name" value="Fungal_trans"/>
    <property type="match status" value="1"/>
</dbReference>
<dbReference type="InterPro" id="IPR050675">
    <property type="entry name" value="OAF3"/>
</dbReference>
<evidence type="ECO:0000256" key="1">
    <source>
        <dbReference type="ARBA" id="ARBA00022723"/>
    </source>
</evidence>
<dbReference type="GO" id="GO:0005634">
    <property type="term" value="C:nucleus"/>
    <property type="evidence" value="ECO:0007669"/>
    <property type="project" value="TreeGrafter"/>
</dbReference>
<reference evidence="8 9" key="1">
    <citation type="journal article" date="2009" name="Nature">
        <title>Evolution of pathogenicity and sexual reproduction in eight Candida genomes.</title>
        <authorList>
            <person name="Butler G."/>
            <person name="Rasmussen M.D."/>
            <person name="Lin M.F."/>
            <person name="Santos M.A."/>
            <person name="Sakthikumar S."/>
            <person name="Munro C.A."/>
            <person name="Rheinbay E."/>
            <person name="Grabherr M."/>
            <person name="Forche A."/>
            <person name="Reedy J.L."/>
            <person name="Agrafioti I."/>
            <person name="Arnaud M.B."/>
            <person name="Bates S."/>
            <person name="Brown A.J."/>
            <person name="Brunke S."/>
            <person name="Costanzo M.C."/>
            <person name="Fitzpatrick D.A."/>
            <person name="de Groot P.W."/>
            <person name="Harris D."/>
            <person name="Hoyer L.L."/>
            <person name="Hube B."/>
            <person name="Klis F.M."/>
            <person name="Kodira C."/>
            <person name="Lennard N."/>
            <person name="Logue M.E."/>
            <person name="Martin R."/>
            <person name="Neiman A.M."/>
            <person name="Nikolaou E."/>
            <person name="Quail M.A."/>
            <person name="Quinn J."/>
            <person name="Santos M.C."/>
            <person name="Schmitzberger F.F."/>
            <person name="Sherlock G."/>
            <person name="Shah P."/>
            <person name="Silverstein K.A."/>
            <person name="Skrzypek M.S."/>
            <person name="Soll D."/>
            <person name="Staggs R."/>
            <person name="Stansfield I."/>
            <person name="Stumpf M.P."/>
            <person name="Sudbery P.E."/>
            <person name="Srikantha T."/>
            <person name="Zeng Q."/>
            <person name="Berman J."/>
            <person name="Berriman M."/>
            <person name="Heitman J."/>
            <person name="Gow N.A."/>
            <person name="Lorenz M.C."/>
            <person name="Birren B.W."/>
            <person name="Kellis M."/>
            <person name="Cuomo C.A."/>
        </authorList>
    </citation>
    <scope>NUCLEOTIDE SEQUENCE [LARGE SCALE GENOMIC DNA]</scope>
    <source>
        <strain evidence="9">ATCC 6260 / CBS 566 / DSM 6381 / JCM 1539 / NBRC 10279 / NRRL Y-324</strain>
    </source>
</reference>
<dbReference type="AlphaFoldDB" id="A5DJ87"/>
<dbReference type="OMA" id="LSCNYCK"/>
<dbReference type="PROSITE" id="PS00463">
    <property type="entry name" value="ZN2_CY6_FUNGAL_1"/>
    <property type="match status" value="1"/>
</dbReference>
<keyword evidence="1" id="KW-0479">Metal-binding</keyword>
<evidence type="ECO:0000313" key="9">
    <source>
        <dbReference type="Proteomes" id="UP000001997"/>
    </source>
</evidence>
<evidence type="ECO:0000256" key="5">
    <source>
        <dbReference type="ARBA" id="ARBA00023242"/>
    </source>
</evidence>
<evidence type="ECO:0000256" key="2">
    <source>
        <dbReference type="ARBA" id="ARBA00023015"/>
    </source>
</evidence>